<dbReference type="EMBL" id="GBXM01025754">
    <property type="protein sequence ID" value="JAH82823.1"/>
    <property type="molecule type" value="Transcribed_RNA"/>
</dbReference>
<organism evidence="1">
    <name type="scientific">Anguilla anguilla</name>
    <name type="common">European freshwater eel</name>
    <name type="synonym">Muraena anguilla</name>
    <dbReference type="NCBI Taxonomy" id="7936"/>
    <lineage>
        <taxon>Eukaryota</taxon>
        <taxon>Metazoa</taxon>
        <taxon>Chordata</taxon>
        <taxon>Craniata</taxon>
        <taxon>Vertebrata</taxon>
        <taxon>Euteleostomi</taxon>
        <taxon>Actinopterygii</taxon>
        <taxon>Neopterygii</taxon>
        <taxon>Teleostei</taxon>
        <taxon>Anguilliformes</taxon>
        <taxon>Anguillidae</taxon>
        <taxon>Anguilla</taxon>
    </lineage>
</organism>
<reference evidence="1" key="1">
    <citation type="submission" date="2014-11" db="EMBL/GenBank/DDBJ databases">
        <authorList>
            <person name="Amaro Gonzalez C."/>
        </authorList>
    </citation>
    <scope>NUCLEOTIDE SEQUENCE</scope>
</reference>
<accession>A0A0E9W031</accession>
<proteinExistence type="predicted"/>
<evidence type="ECO:0000313" key="1">
    <source>
        <dbReference type="EMBL" id="JAH82823.1"/>
    </source>
</evidence>
<dbReference type="AlphaFoldDB" id="A0A0E9W031"/>
<name>A0A0E9W031_ANGAN</name>
<sequence length="22" mass="2827">MKRWYICWTTFKCIKFVLCKDI</sequence>
<protein>
    <submittedName>
        <fullName evidence="1">Uncharacterized protein</fullName>
    </submittedName>
</protein>
<reference evidence="1" key="2">
    <citation type="journal article" date="2015" name="Fish Shellfish Immunol.">
        <title>Early steps in the European eel (Anguilla anguilla)-Vibrio vulnificus interaction in the gills: Role of the RtxA13 toxin.</title>
        <authorList>
            <person name="Callol A."/>
            <person name="Pajuelo D."/>
            <person name="Ebbesson L."/>
            <person name="Teles M."/>
            <person name="MacKenzie S."/>
            <person name="Amaro C."/>
        </authorList>
    </citation>
    <scope>NUCLEOTIDE SEQUENCE</scope>
</reference>